<evidence type="ECO:0000313" key="3">
    <source>
        <dbReference type="Proteomes" id="UP000075680"/>
    </source>
</evidence>
<dbReference type="InterPro" id="IPR010982">
    <property type="entry name" value="Lambda_DNA-bd_dom_sf"/>
</dbReference>
<dbReference type="InterPro" id="IPR039418">
    <property type="entry name" value="LexA-like"/>
</dbReference>
<dbReference type="Gene3D" id="1.10.260.40">
    <property type="entry name" value="lambda repressor-like DNA-binding domains"/>
    <property type="match status" value="1"/>
</dbReference>
<dbReference type="EMBL" id="JRUE01000201">
    <property type="protein sequence ID" value="KXZ66767.1"/>
    <property type="molecule type" value="Genomic_DNA"/>
</dbReference>
<dbReference type="Proteomes" id="UP000075680">
    <property type="component" value="Unassembled WGS sequence"/>
</dbReference>
<protein>
    <submittedName>
        <fullName evidence="2">Putative HTH-type transcriptional regulator</fullName>
    </submittedName>
</protein>
<organism evidence="2 3">
    <name type="scientific">Acinetobacter venetianus</name>
    <dbReference type="NCBI Taxonomy" id="52133"/>
    <lineage>
        <taxon>Bacteria</taxon>
        <taxon>Pseudomonadati</taxon>
        <taxon>Pseudomonadota</taxon>
        <taxon>Gammaproteobacteria</taxon>
        <taxon>Moraxellales</taxon>
        <taxon>Moraxellaceae</taxon>
        <taxon>Acinetobacter</taxon>
    </lineage>
</organism>
<dbReference type="PANTHER" id="PTHR33516:SF2">
    <property type="entry name" value="LEXA REPRESSOR-RELATED"/>
    <property type="match status" value="1"/>
</dbReference>
<feature type="domain" description="Peptidase S24/S26A/S26B/S26C" evidence="1">
    <location>
        <begin position="101"/>
        <end position="223"/>
    </location>
</feature>
<proteinExistence type="predicted"/>
<dbReference type="CDD" id="cd06529">
    <property type="entry name" value="S24_LexA-like"/>
    <property type="match status" value="1"/>
</dbReference>
<dbReference type="Gene3D" id="2.10.109.10">
    <property type="entry name" value="Umud Fragment, subunit A"/>
    <property type="match status" value="1"/>
</dbReference>
<dbReference type="AlphaFoldDB" id="A0A150HM31"/>
<comment type="caution">
    <text evidence="2">The sequence shown here is derived from an EMBL/GenBank/DDBJ whole genome shotgun (WGS) entry which is preliminary data.</text>
</comment>
<dbReference type="PANTHER" id="PTHR33516">
    <property type="entry name" value="LEXA REPRESSOR"/>
    <property type="match status" value="1"/>
</dbReference>
<dbReference type="InterPro" id="IPR036286">
    <property type="entry name" value="LexA/Signal_pep-like_sf"/>
</dbReference>
<dbReference type="PATRIC" id="fig|52133.18.peg.2527"/>
<dbReference type="InterPro" id="IPR050077">
    <property type="entry name" value="LexA_repressor"/>
</dbReference>
<accession>A0A150HM31</accession>
<dbReference type="SUPFAM" id="SSF51306">
    <property type="entry name" value="LexA/Signal peptidase"/>
    <property type="match status" value="1"/>
</dbReference>
<name>A0A150HM31_9GAMM</name>
<dbReference type="Pfam" id="PF00717">
    <property type="entry name" value="Peptidase_S24"/>
    <property type="match status" value="1"/>
</dbReference>
<gene>
    <name evidence="2" type="ORF">AVENLUH5627_02461</name>
</gene>
<dbReference type="GO" id="GO:0003677">
    <property type="term" value="F:DNA binding"/>
    <property type="evidence" value="ECO:0007669"/>
    <property type="project" value="InterPro"/>
</dbReference>
<sequence>MVDFAMSYIRSNIDYFLEKHRTNPNDLEQKNPRIKQSTLFRIQSGATKDPRRSTLEPFAEWAGVSVSDLFEKDFRQLSKDLAFDNNVDLSKPISFEGRPVPVISWVAAGSFSGIETILRDAEVDEFLPPIKECGKNGYGLVVTGFSMSPKFEPEDRIYVNPDFQVIDLKTGDLVIVACLGDTEATFKQLVIEGSTMYLQPLNPKWDEKVIKLSEGCRLVGKVVGLYRKI</sequence>
<evidence type="ECO:0000259" key="1">
    <source>
        <dbReference type="Pfam" id="PF00717"/>
    </source>
</evidence>
<dbReference type="InterPro" id="IPR015927">
    <property type="entry name" value="Peptidase_S24_S26A/B/C"/>
</dbReference>
<reference evidence="2 3" key="1">
    <citation type="journal article" date="2016" name="Sci. Rep.">
        <title>Genomic and phenotypic characterization of the species Acinetobacter venetianus.</title>
        <authorList>
            <person name="Fondi M."/>
            <person name="Maida I."/>
            <person name="Perrin E."/>
            <person name="Orlandini V."/>
            <person name="La Torre L."/>
            <person name="Bosi E."/>
            <person name="Negroni A."/>
            <person name="Zanaroli G."/>
            <person name="Fava F."/>
            <person name="Decorosi F."/>
            <person name="Giovannetti L."/>
            <person name="Viti C."/>
            <person name="Vaneechoutte M."/>
            <person name="Dijkshoorn L."/>
            <person name="Fani R."/>
        </authorList>
    </citation>
    <scope>NUCLEOTIDE SEQUENCE [LARGE SCALE GENOMIC DNA]</scope>
    <source>
        <strain evidence="2 3">LUH5627</strain>
    </source>
</reference>
<evidence type="ECO:0000313" key="2">
    <source>
        <dbReference type="EMBL" id="KXZ66767.1"/>
    </source>
</evidence>